<gene>
    <name evidence="1" type="ORF">Q8814_03945</name>
</gene>
<evidence type="ECO:0000313" key="2">
    <source>
        <dbReference type="Proteomes" id="UP001331936"/>
    </source>
</evidence>
<organism evidence="1 2">
    <name type="scientific">Rhodococcus chondri</name>
    <dbReference type="NCBI Taxonomy" id="3065941"/>
    <lineage>
        <taxon>Bacteria</taxon>
        <taxon>Bacillati</taxon>
        <taxon>Actinomycetota</taxon>
        <taxon>Actinomycetes</taxon>
        <taxon>Mycobacteriales</taxon>
        <taxon>Nocardiaceae</taxon>
        <taxon>Rhodococcus</taxon>
    </lineage>
</organism>
<name>A0ABU7JPL9_9NOCA</name>
<accession>A0ABU7JPL9</accession>
<dbReference type="Proteomes" id="UP001331936">
    <property type="component" value="Unassembled WGS sequence"/>
</dbReference>
<dbReference type="RefSeq" id="WP_330150711.1">
    <property type="nucleotide sequence ID" value="NZ_JAUZMZ010000012.1"/>
</dbReference>
<proteinExistence type="predicted"/>
<evidence type="ECO:0000313" key="1">
    <source>
        <dbReference type="EMBL" id="MEE2031272.1"/>
    </source>
</evidence>
<dbReference type="EMBL" id="JAUZMZ010000012">
    <property type="protein sequence ID" value="MEE2031272.1"/>
    <property type="molecule type" value="Genomic_DNA"/>
</dbReference>
<protein>
    <submittedName>
        <fullName evidence="1">Uncharacterized protein</fullName>
    </submittedName>
</protein>
<keyword evidence="2" id="KW-1185">Reference proteome</keyword>
<comment type="caution">
    <text evidence="1">The sequence shown here is derived from an EMBL/GenBank/DDBJ whole genome shotgun (WGS) entry which is preliminary data.</text>
</comment>
<sequence>MAINEDIDGDSVGGAEMHARVAENLCKSGMASGLTGYLVAKERDVLRLGWRGSTSRLDRNTGRAADLAAARTVGCGELLTR</sequence>
<reference evidence="1 2" key="1">
    <citation type="submission" date="2023-08" db="EMBL/GenBank/DDBJ databases">
        <authorList>
            <person name="Girao M."/>
            <person name="Carvalho M.F."/>
        </authorList>
    </citation>
    <scope>NUCLEOTIDE SEQUENCE [LARGE SCALE GENOMIC DNA]</scope>
    <source>
        <strain evidence="1 2">CC-R104</strain>
    </source>
</reference>